<keyword evidence="8" id="KW-0406">Ion transport</keyword>
<evidence type="ECO:0000259" key="13">
    <source>
        <dbReference type="Pfam" id="PF00593"/>
    </source>
</evidence>
<evidence type="ECO:0000256" key="4">
    <source>
        <dbReference type="ARBA" id="ARBA00022496"/>
    </source>
</evidence>
<keyword evidence="10 12" id="KW-0472">Membrane</keyword>
<evidence type="ECO:0000256" key="3">
    <source>
        <dbReference type="ARBA" id="ARBA00022452"/>
    </source>
</evidence>
<evidence type="ECO:0000256" key="1">
    <source>
        <dbReference type="ARBA" id="ARBA00004571"/>
    </source>
</evidence>
<evidence type="ECO:0000256" key="11">
    <source>
        <dbReference type="ARBA" id="ARBA00023237"/>
    </source>
</evidence>
<evidence type="ECO:0000313" key="15">
    <source>
        <dbReference type="Proteomes" id="UP000629098"/>
    </source>
</evidence>
<evidence type="ECO:0000256" key="8">
    <source>
        <dbReference type="ARBA" id="ARBA00023065"/>
    </source>
</evidence>
<dbReference type="InterPro" id="IPR039426">
    <property type="entry name" value="TonB-dep_rcpt-like"/>
</dbReference>
<comment type="subcellular location">
    <subcellularLocation>
        <location evidence="1 12">Cell outer membrane</location>
        <topology evidence="1 12">Multi-pass membrane protein</topology>
    </subcellularLocation>
</comment>
<name>A0A8J6XLD4_9CYAN</name>
<evidence type="ECO:0000256" key="5">
    <source>
        <dbReference type="ARBA" id="ARBA00022692"/>
    </source>
</evidence>
<dbReference type="Pfam" id="PF00593">
    <property type="entry name" value="TonB_dep_Rec_b-barrel"/>
    <property type="match status" value="1"/>
</dbReference>
<protein>
    <submittedName>
        <fullName evidence="14">TonB-dependent receptor</fullName>
    </submittedName>
</protein>
<evidence type="ECO:0000256" key="10">
    <source>
        <dbReference type="ARBA" id="ARBA00023136"/>
    </source>
</evidence>
<gene>
    <name evidence="14" type="ORF">ICL16_24830</name>
</gene>
<keyword evidence="6" id="KW-0732">Signal</keyword>
<dbReference type="PROSITE" id="PS52016">
    <property type="entry name" value="TONB_DEPENDENT_REC_3"/>
    <property type="match status" value="1"/>
</dbReference>
<dbReference type="InterPro" id="IPR000531">
    <property type="entry name" value="Beta-barrel_TonB"/>
</dbReference>
<evidence type="ECO:0000256" key="12">
    <source>
        <dbReference type="PROSITE-ProRule" id="PRU01360"/>
    </source>
</evidence>
<sequence length="137" mass="15075">MIGEILPGWNAIASYAYTDAIITSDNTFTPGNRLASVPRNTFSFWTTYEIKGGSLQGLGFGAGVFIADSRFGDLNNSFTLPNYTRVDAAVYYNYGNLRAALNIKNLFDTRYFESAQSRTQIFPGAPLTILGTISLEF</sequence>
<dbReference type="Gene3D" id="2.40.170.20">
    <property type="entry name" value="TonB-dependent receptor, beta-barrel domain"/>
    <property type="match status" value="1"/>
</dbReference>
<evidence type="ECO:0000256" key="9">
    <source>
        <dbReference type="ARBA" id="ARBA00023077"/>
    </source>
</evidence>
<dbReference type="InterPro" id="IPR036942">
    <property type="entry name" value="Beta-barrel_TonB_sf"/>
</dbReference>
<keyword evidence="4" id="KW-0410">Iron transport</keyword>
<keyword evidence="9" id="KW-0798">TonB box</keyword>
<evidence type="ECO:0000256" key="6">
    <source>
        <dbReference type="ARBA" id="ARBA00022729"/>
    </source>
</evidence>
<dbReference type="SUPFAM" id="SSF56935">
    <property type="entry name" value="Porins"/>
    <property type="match status" value="1"/>
</dbReference>
<organism evidence="14 15">
    <name type="scientific">Iningainema tapete BLCC-T55</name>
    <dbReference type="NCBI Taxonomy" id="2748662"/>
    <lineage>
        <taxon>Bacteria</taxon>
        <taxon>Bacillati</taxon>
        <taxon>Cyanobacteriota</taxon>
        <taxon>Cyanophyceae</taxon>
        <taxon>Nostocales</taxon>
        <taxon>Scytonemataceae</taxon>
        <taxon>Iningainema tapete</taxon>
    </lineage>
</organism>
<comment type="caution">
    <text evidence="14">The sequence shown here is derived from an EMBL/GenBank/DDBJ whole genome shotgun (WGS) entry which is preliminary data.</text>
</comment>
<evidence type="ECO:0000313" key="14">
    <source>
        <dbReference type="EMBL" id="MBD2775197.1"/>
    </source>
</evidence>
<keyword evidence="3 12" id="KW-1134">Transmembrane beta strand</keyword>
<dbReference type="EMBL" id="JACXAE010000076">
    <property type="protein sequence ID" value="MBD2775197.1"/>
    <property type="molecule type" value="Genomic_DNA"/>
</dbReference>
<dbReference type="GO" id="GO:0009279">
    <property type="term" value="C:cell outer membrane"/>
    <property type="evidence" value="ECO:0007669"/>
    <property type="project" value="UniProtKB-SubCell"/>
</dbReference>
<accession>A0A8J6XLD4</accession>
<dbReference type="AlphaFoldDB" id="A0A8J6XLD4"/>
<keyword evidence="14" id="KW-0675">Receptor</keyword>
<dbReference type="Proteomes" id="UP000629098">
    <property type="component" value="Unassembled WGS sequence"/>
</dbReference>
<keyword evidence="11 12" id="KW-0998">Cell outer membrane</keyword>
<comment type="similarity">
    <text evidence="12">Belongs to the TonB-dependent receptor family.</text>
</comment>
<keyword evidence="2 12" id="KW-0813">Transport</keyword>
<proteinExistence type="inferred from homology"/>
<evidence type="ECO:0000256" key="2">
    <source>
        <dbReference type="ARBA" id="ARBA00022448"/>
    </source>
</evidence>
<feature type="domain" description="TonB-dependent receptor-like beta-barrel" evidence="13">
    <location>
        <begin position="9"/>
        <end position="106"/>
    </location>
</feature>
<dbReference type="PANTHER" id="PTHR32552:SF68">
    <property type="entry name" value="FERRICHROME OUTER MEMBRANE TRANSPORTER_PHAGE RECEPTOR"/>
    <property type="match status" value="1"/>
</dbReference>
<reference evidence="14" key="1">
    <citation type="submission" date="2020-09" db="EMBL/GenBank/DDBJ databases">
        <title>Iningainema tapete sp. nov. (Scytonemataceae, Cyanobacteria) from greenhouses in central Florida (USA) produces two types of nodularin with biosynthetic potential for microcystin-LR and anabaenopeptins.</title>
        <authorList>
            <person name="Berthold D.E."/>
            <person name="Lefler F.W."/>
            <person name="Huang I.-S."/>
            <person name="Abdulla H."/>
            <person name="Zimba P.V."/>
            <person name="Laughinghouse H.D. IV."/>
        </authorList>
    </citation>
    <scope>NUCLEOTIDE SEQUENCE</scope>
    <source>
        <strain evidence="14">BLCCT55</strain>
    </source>
</reference>
<dbReference type="GO" id="GO:0015344">
    <property type="term" value="F:siderophore uptake transmembrane transporter activity"/>
    <property type="evidence" value="ECO:0007669"/>
    <property type="project" value="TreeGrafter"/>
</dbReference>
<keyword evidence="5 12" id="KW-0812">Transmembrane</keyword>
<keyword evidence="7" id="KW-0408">Iron</keyword>
<evidence type="ECO:0000256" key="7">
    <source>
        <dbReference type="ARBA" id="ARBA00023004"/>
    </source>
</evidence>
<dbReference type="PANTHER" id="PTHR32552">
    <property type="entry name" value="FERRICHROME IRON RECEPTOR-RELATED"/>
    <property type="match status" value="1"/>
</dbReference>
<keyword evidence="15" id="KW-1185">Reference proteome</keyword>